<name>A0ABV0Y4R3_9TELE</name>
<dbReference type="Proteomes" id="UP001469553">
    <property type="component" value="Unassembled WGS sequence"/>
</dbReference>
<gene>
    <name evidence="1" type="ORF">AMECASPLE_025769</name>
</gene>
<organism evidence="1 2">
    <name type="scientific">Ameca splendens</name>
    <dbReference type="NCBI Taxonomy" id="208324"/>
    <lineage>
        <taxon>Eukaryota</taxon>
        <taxon>Metazoa</taxon>
        <taxon>Chordata</taxon>
        <taxon>Craniata</taxon>
        <taxon>Vertebrata</taxon>
        <taxon>Euteleostomi</taxon>
        <taxon>Actinopterygii</taxon>
        <taxon>Neopterygii</taxon>
        <taxon>Teleostei</taxon>
        <taxon>Neoteleostei</taxon>
        <taxon>Acanthomorphata</taxon>
        <taxon>Ovalentaria</taxon>
        <taxon>Atherinomorphae</taxon>
        <taxon>Cyprinodontiformes</taxon>
        <taxon>Goodeidae</taxon>
        <taxon>Ameca</taxon>
    </lineage>
</organism>
<protein>
    <submittedName>
        <fullName evidence="1">Uncharacterized protein</fullName>
    </submittedName>
</protein>
<dbReference type="EMBL" id="JAHRIP010021379">
    <property type="protein sequence ID" value="MEQ2288727.1"/>
    <property type="molecule type" value="Genomic_DNA"/>
</dbReference>
<feature type="non-terminal residue" evidence="1">
    <location>
        <position position="59"/>
    </location>
</feature>
<feature type="non-terminal residue" evidence="1">
    <location>
        <position position="1"/>
    </location>
</feature>
<accession>A0ABV0Y4R3</accession>
<evidence type="ECO:0000313" key="1">
    <source>
        <dbReference type="EMBL" id="MEQ2288727.1"/>
    </source>
</evidence>
<reference evidence="1 2" key="1">
    <citation type="submission" date="2021-06" db="EMBL/GenBank/DDBJ databases">
        <authorList>
            <person name="Palmer J.M."/>
        </authorList>
    </citation>
    <scope>NUCLEOTIDE SEQUENCE [LARGE SCALE GENOMIC DNA]</scope>
    <source>
        <strain evidence="1 2">AS_MEX2019</strain>
        <tissue evidence="1">Muscle</tissue>
    </source>
</reference>
<proteinExistence type="predicted"/>
<keyword evidence="2" id="KW-1185">Reference proteome</keyword>
<sequence>ARLQERQAGCSFPASLTEKEAEPIVPSHWTFGALVWEVEDLIDNALRNEPDPGTGPPNR</sequence>
<evidence type="ECO:0000313" key="2">
    <source>
        <dbReference type="Proteomes" id="UP001469553"/>
    </source>
</evidence>
<comment type="caution">
    <text evidence="1">The sequence shown here is derived from an EMBL/GenBank/DDBJ whole genome shotgun (WGS) entry which is preliminary data.</text>
</comment>